<dbReference type="CDD" id="cd00488">
    <property type="entry name" value="PCD_DCoH"/>
    <property type="match status" value="1"/>
</dbReference>
<dbReference type="PANTHER" id="PTHR12599">
    <property type="entry name" value="PTERIN-4-ALPHA-CARBINOLAMINE DEHYDRATASE"/>
    <property type="match status" value="1"/>
</dbReference>
<gene>
    <name evidence="5" type="ORF">DES53_101379</name>
</gene>
<dbReference type="OrthoDB" id="9800108at2"/>
<evidence type="ECO:0000313" key="5">
    <source>
        <dbReference type="EMBL" id="RBP47582.1"/>
    </source>
</evidence>
<dbReference type="SUPFAM" id="SSF55248">
    <property type="entry name" value="PCD-like"/>
    <property type="match status" value="1"/>
</dbReference>
<evidence type="ECO:0000256" key="1">
    <source>
        <dbReference type="ARBA" id="ARBA00001554"/>
    </source>
</evidence>
<dbReference type="Gene3D" id="3.30.1360.20">
    <property type="entry name" value="Transcriptional coactivator/pterin dehydratase"/>
    <property type="match status" value="1"/>
</dbReference>
<reference evidence="5 6" key="1">
    <citation type="submission" date="2018-06" db="EMBL/GenBank/DDBJ databases">
        <title>Genomic Encyclopedia of Type Strains, Phase IV (KMG-IV): sequencing the most valuable type-strain genomes for metagenomic binning, comparative biology and taxonomic classification.</title>
        <authorList>
            <person name="Goeker M."/>
        </authorList>
    </citation>
    <scope>NUCLEOTIDE SEQUENCE [LARGE SCALE GENOMIC DNA]</scope>
    <source>
        <strain evidence="5 6">DSM 25532</strain>
    </source>
</reference>
<keyword evidence="6" id="KW-1185">Reference proteome</keyword>
<sequence length="94" mass="10393">MAELLQESEIVEQLSAVAGWSREGVEIVRLFKFSSYMAGIDFVVKVAHLAEEANHHPDMQVGWRKVTVRLSTHSKGGLTKLDFALARQVDGLVG</sequence>
<comment type="caution">
    <text evidence="5">The sequence shown here is derived from an EMBL/GenBank/DDBJ whole genome shotgun (WGS) entry which is preliminary data.</text>
</comment>
<dbReference type="NCBIfam" id="NF002017">
    <property type="entry name" value="PRK00823.1-2"/>
    <property type="match status" value="1"/>
</dbReference>
<accession>A0A366HTI4</accession>
<dbReference type="PANTHER" id="PTHR12599:SF0">
    <property type="entry name" value="PTERIN-4-ALPHA-CARBINOLAMINE DEHYDRATASE"/>
    <property type="match status" value="1"/>
</dbReference>
<proteinExistence type="inferred from homology"/>
<evidence type="ECO:0000256" key="4">
    <source>
        <dbReference type="HAMAP-Rule" id="MF_00434"/>
    </source>
</evidence>
<evidence type="ECO:0000256" key="2">
    <source>
        <dbReference type="ARBA" id="ARBA00006472"/>
    </source>
</evidence>
<comment type="similarity">
    <text evidence="2 4">Belongs to the pterin-4-alpha-carbinolamine dehydratase family.</text>
</comment>
<evidence type="ECO:0000313" key="6">
    <source>
        <dbReference type="Proteomes" id="UP000253426"/>
    </source>
</evidence>
<dbReference type="EC" id="4.2.1.96" evidence="4"/>
<dbReference type="EMBL" id="QNRR01000001">
    <property type="protein sequence ID" value="RBP47582.1"/>
    <property type="molecule type" value="Genomic_DNA"/>
</dbReference>
<dbReference type="HAMAP" id="MF_00434">
    <property type="entry name" value="Pterin_4_alpha"/>
    <property type="match status" value="1"/>
</dbReference>
<dbReference type="InterPro" id="IPR036428">
    <property type="entry name" value="PCD_sf"/>
</dbReference>
<dbReference type="GO" id="GO:0008124">
    <property type="term" value="F:4-alpha-hydroxytetrahydrobiopterin dehydratase activity"/>
    <property type="evidence" value="ECO:0007669"/>
    <property type="project" value="UniProtKB-UniRule"/>
</dbReference>
<dbReference type="Proteomes" id="UP000253426">
    <property type="component" value="Unassembled WGS sequence"/>
</dbReference>
<dbReference type="GO" id="GO:0006729">
    <property type="term" value="P:tetrahydrobiopterin biosynthetic process"/>
    <property type="evidence" value="ECO:0007669"/>
    <property type="project" value="InterPro"/>
</dbReference>
<dbReference type="AlphaFoldDB" id="A0A366HTI4"/>
<evidence type="ECO:0000256" key="3">
    <source>
        <dbReference type="ARBA" id="ARBA00023239"/>
    </source>
</evidence>
<dbReference type="RefSeq" id="WP_113956507.1">
    <property type="nucleotide sequence ID" value="NZ_QNRR01000001.1"/>
</dbReference>
<name>A0A366HTI4_9BACT</name>
<protein>
    <recommendedName>
        <fullName evidence="4">Putative pterin-4-alpha-carbinolamine dehydratase</fullName>
        <shortName evidence="4">PHS</shortName>
        <ecNumber evidence="4">4.2.1.96</ecNumber>
    </recommendedName>
    <alternativeName>
        <fullName evidence="4">4-alpha-hydroxy-tetrahydropterin dehydratase</fullName>
    </alternativeName>
    <alternativeName>
        <fullName evidence="4">Pterin carbinolamine dehydratase</fullName>
        <shortName evidence="4">PCD</shortName>
    </alternativeName>
</protein>
<dbReference type="InterPro" id="IPR001533">
    <property type="entry name" value="Pterin_deHydtase"/>
</dbReference>
<dbReference type="Pfam" id="PF01329">
    <property type="entry name" value="Pterin_4a"/>
    <property type="match status" value="1"/>
</dbReference>
<organism evidence="5 6">
    <name type="scientific">Roseimicrobium gellanilyticum</name>
    <dbReference type="NCBI Taxonomy" id="748857"/>
    <lineage>
        <taxon>Bacteria</taxon>
        <taxon>Pseudomonadati</taxon>
        <taxon>Verrucomicrobiota</taxon>
        <taxon>Verrucomicrobiia</taxon>
        <taxon>Verrucomicrobiales</taxon>
        <taxon>Verrucomicrobiaceae</taxon>
        <taxon>Roseimicrobium</taxon>
    </lineage>
</organism>
<comment type="catalytic activity">
    <reaction evidence="1 4">
        <text>(4aS,6R)-4a-hydroxy-L-erythro-5,6,7,8-tetrahydrobiopterin = (6R)-L-erythro-6,7-dihydrobiopterin + H2O</text>
        <dbReference type="Rhea" id="RHEA:11920"/>
        <dbReference type="ChEBI" id="CHEBI:15377"/>
        <dbReference type="ChEBI" id="CHEBI:15642"/>
        <dbReference type="ChEBI" id="CHEBI:43120"/>
        <dbReference type="EC" id="4.2.1.96"/>
    </reaction>
</comment>
<keyword evidence="3 4" id="KW-0456">Lyase</keyword>